<name>A0A3S9UQJ6_9CAUD</name>
<feature type="region of interest" description="Disordered" evidence="1">
    <location>
        <begin position="31"/>
        <end position="52"/>
    </location>
</feature>
<dbReference type="EMBL" id="MK279909">
    <property type="protein sequence ID" value="AZS12554.1"/>
    <property type="molecule type" value="Genomic_DNA"/>
</dbReference>
<dbReference type="GO" id="GO:0008233">
    <property type="term" value="F:peptidase activity"/>
    <property type="evidence" value="ECO:0007669"/>
    <property type="project" value="UniProtKB-KW"/>
</dbReference>
<keyword evidence="2" id="KW-0378">Hydrolase</keyword>
<dbReference type="GeneID" id="55612977"/>
<dbReference type="RefSeq" id="YP_009842716.1">
    <property type="nucleotide sequence ID" value="NC_048743.1"/>
</dbReference>
<dbReference type="Proteomes" id="UP000288363">
    <property type="component" value="Segment"/>
</dbReference>
<protein>
    <submittedName>
        <fullName evidence="2">Capsid maturation protease</fullName>
    </submittedName>
</protein>
<dbReference type="KEGG" id="vg:55612977"/>
<feature type="compositionally biased region" description="Low complexity" evidence="1">
    <location>
        <begin position="33"/>
        <end position="46"/>
    </location>
</feature>
<dbReference type="GO" id="GO:0006508">
    <property type="term" value="P:proteolysis"/>
    <property type="evidence" value="ECO:0007669"/>
    <property type="project" value="UniProtKB-KW"/>
</dbReference>
<accession>A0A3S9UQJ6</accession>
<feature type="region of interest" description="Disordered" evidence="1">
    <location>
        <begin position="192"/>
        <end position="212"/>
    </location>
</feature>
<sequence>MAYNPLQARDRKGRWVAKAGNAAFRGGAKALVGSGTKARPSSSSRSVKGRGKGVKGFKANFVPYGRVNKRSQTVGFNAGTVVTKRKRVVVGAYARIESTTKHTTADKIAGKAASKVLPTTTRRGRAARAFKRNFSVNNPALRATIGGSQARLSTSRGAGPTIVVRRGKHKTPQAKSAAGVQQYDNRMRAIAGKKAAKVKKRPQRRKAARKKR</sequence>
<evidence type="ECO:0000256" key="1">
    <source>
        <dbReference type="SAM" id="MobiDB-lite"/>
    </source>
</evidence>
<keyword evidence="2" id="KW-0645">Protease</keyword>
<proteinExistence type="predicted"/>
<organism evidence="2 3">
    <name type="scientific">Mycobacterium phage DrLupo</name>
    <dbReference type="NCBI Taxonomy" id="2499037"/>
    <lineage>
        <taxon>Viruses</taxon>
        <taxon>Duplodnaviria</taxon>
        <taxon>Heunggongvirae</taxon>
        <taxon>Uroviricota</taxon>
        <taxon>Caudoviricetes</taxon>
        <taxon>Barnyardvirus</taxon>
        <taxon>Barnyardvirus drlupo</taxon>
    </lineage>
</organism>
<reference evidence="2 3" key="1">
    <citation type="submission" date="2018-12" db="EMBL/GenBank/DDBJ databases">
        <authorList>
            <person name="Almail A."/>
            <person name="Dorhout K.E."/>
            <person name="Johnson J."/>
            <person name="Jorgensen H.J."/>
            <person name="Tolsma S."/>
            <person name="Garlena R.A."/>
            <person name="Russell D.A."/>
            <person name="Pope W.H."/>
            <person name="Jacobs-Sera D."/>
            <person name="Hatfull G.F."/>
        </authorList>
    </citation>
    <scope>NUCLEOTIDE SEQUENCE [LARGE SCALE GENOMIC DNA]</scope>
</reference>
<evidence type="ECO:0000313" key="3">
    <source>
        <dbReference type="Proteomes" id="UP000288363"/>
    </source>
</evidence>
<evidence type="ECO:0000313" key="2">
    <source>
        <dbReference type="EMBL" id="AZS12554.1"/>
    </source>
</evidence>
<keyword evidence="3" id="KW-1185">Reference proteome</keyword>
<feature type="compositionally biased region" description="Basic residues" evidence="1">
    <location>
        <begin position="194"/>
        <end position="212"/>
    </location>
</feature>
<gene>
    <name evidence="2" type="primary">18</name>
    <name evidence="2" type="ORF">SEA_DRLUPO_18</name>
</gene>